<protein>
    <submittedName>
        <fullName evidence="1">Uncharacterized protein</fullName>
    </submittedName>
</protein>
<name>A0A2P2NSC7_RHIMU</name>
<dbReference type="EMBL" id="GGEC01064850">
    <property type="protein sequence ID" value="MBX45334.1"/>
    <property type="molecule type" value="Transcribed_RNA"/>
</dbReference>
<reference evidence="1" key="1">
    <citation type="submission" date="2018-02" db="EMBL/GenBank/DDBJ databases">
        <title>Rhizophora mucronata_Transcriptome.</title>
        <authorList>
            <person name="Meera S.P."/>
            <person name="Sreeshan A."/>
            <person name="Augustine A."/>
        </authorList>
    </citation>
    <scope>NUCLEOTIDE SEQUENCE</scope>
    <source>
        <tissue evidence="1">Leaf</tissue>
    </source>
</reference>
<sequence length="91" mass="10417">MGFMLISLNEFFKPNYFWILFGTLKICSPGEVRNLFAHVPMNCECSPKNRKETSYFSRAHLQLADSVKIHQIYLALLVSLDLCYAIVSLLG</sequence>
<organism evidence="1">
    <name type="scientific">Rhizophora mucronata</name>
    <name type="common">Asiatic mangrove</name>
    <dbReference type="NCBI Taxonomy" id="61149"/>
    <lineage>
        <taxon>Eukaryota</taxon>
        <taxon>Viridiplantae</taxon>
        <taxon>Streptophyta</taxon>
        <taxon>Embryophyta</taxon>
        <taxon>Tracheophyta</taxon>
        <taxon>Spermatophyta</taxon>
        <taxon>Magnoliopsida</taxon>
        <taxon>eudicotyledons</taxon>
        <taxon>Gunneridae</taxon>
        <taxon>Pentapetalae</taxon>
        <taxon>rosids</taxon>
        <taxon>fabids</taxon>
        <taxon>Malpighiales</taxon>
        <taxon>Rhizophoraceae</taxon>
        <taxon>Rhizophora</taxon>
    </lineage>
</organism>
<proteinExistence type="predicted"/>
<evidence type="ECO:0000313" key="1">
    <source>
        <dbReference type="EMBL" id="MBX45334.1"/>
    </source>
</evidence>
<accession>A0A2P2NSC7</accession>
<dbReference type="AlphaFoldDB" id="A0A2P2NSC7"/>